<evidence type="ECO:0000313" key="3">
    <source>
        <dbReference type="Proteomes" id="UP001183629"/>
    </source>
</evidence>
<name>A0AAE4CX29_9ACTN</name>
<evidence type="ECO:0000256" key="1">
    <source>
        <dbReference type="SAM" id="MobiDB-lite"/>
    </source>
</evidence>
<dbReference type="Gene3D" id="3.90.180.10">
    <property type="entry name" value="Medium-chain alcohol dehydrogenases, catalytic domain"/>
    <property type="match status" value="1"/>
</dbReference>
<dbReference type="EMBL" id="JAVDYC010000001">
    <property type="protein sequence ID" value="MDR7326158.1"/>
    <property type="molecule type" value="Genomic_DNA"/>
</dbReference>
<feature type="region of interest" description="Disordered" evidence="1">
    <location>
        <begin position="123"/>
        <end position="143"/>
    </location>
</feature>
<sequence length="143" mass="15084">MIRSAAPSTRQEARTRVVAGRSTGVVPVGYGAGWPDRVRAVAPRGVDAVLDASGHGMLPGSIALRGTTDRIVTIADPDAFALGIPFSTGGEQTPEFLAETARWVTDRGVRIAHRRGYPLAEAAAAHAESERGHPHGKLTLDLR</sequence>
<dbReference type="AlphaFoldDB" id="A0AAE4CX29"/>
<gene>
    <name evidence="2" type="ORF">J2S44_006408</name>
</gene>
<reference evidence="2 3" key="1">
    <citation type="submission" date="2023-07" db="EMBL/GenBank/DDBJ databases">
        <title>Sequencing the genomes of 1000 actinobacteria strains.</title>
        <authorList>
            <person name="Klenk H.-P."/>
        </authorList>
    </citation>
    <scope>NUCLEOTIDE SEQUENCE [LARGE SCALE GENOMIC DNA]</scope>
    <source>
        <strain evidence="2 3">DSM 44711</strain>
    </source>
</reference>
<proteinExistence type="predicted"/>
<accession>A0AAE4CX29</accession>
<dbReference type="Gene3D" id="3.40.50.720">
    <property type="entry name" value="NAD(P)-binding Rossmann-like Domain"/>
    <property type="match status" value="1"/>
</dbReference>
<comment type="caution">
    <text evidence="2">The sequence shown here is derived from an EMBL/GenBank/DDBJ whole genome shotgun (WGS) entry which is preliminary data.</text>
</comment>
<feature type="compositionally biased region" description="Basic and acidic residues" evidence="1">
    <location>
        <begin position="127"/>
        <end position="143"/>
    </location>
</feature>
<organism evidence="2 3">
    <name type="scientific">Catenuloplanes niger</name>
    <dbReference type="NCBI Taxonomy" id="587534"/>
    <lineage>
        <taxon>Bacteria</taxon>
        <taxon>Bacillati</taxon>
        <taxon>Actinomycetota</taxon>
        <taxon>Actinomycetes</taxon>
        <taxon>Micromonosporales</taxon>
        <taxon>Micromonosporaceae</taxon>
        <taxon>Catenuloplanes</taxon>
    </lineage>
</organism>
<evidence type="ECO:0000313" key="2">
    <source>
        <dbReference type="EMBL" id="MDR7326158.1"/>
    </source>
</evidence>
<dbReference type="RefSeq" id="WP_310421448.1">
    <property type="nucleotide sequence ID" value="NZ_JAVDYC010000001.1"/>
</dbReference>
<keyword evidence="3" id="KW-1185">Reference proteome</keyword>
<dbReference type="Proteomes" id="UP001183629">
    <property type="component" value="Unassembled WGS sequence"/>
</dbReference>
<protein>
    <submittedName>
        <fullName evidence="2">NADPH:quinone reductase-like Zn-dependent oxidoreductase</fullName>
    </submittedName>
</protein>
<dbReference type="Pfam" id="PF13602">
    <property type="entry name" value="ADH_zinc_N_2"/>
    <property type="match status" value="1"/>
</dbReference>